<reference evidence="2 3" key="1">
    <citation type="submission" date="2019-02" db="EMBL/GenBank/DDBJ databases">
        <title>Deep-cultivation of Planctomycetes and their phenomic and genomic characterization uncovers novel biology.</title>
        <authorList>
            <person name="Wiegand S."/>
            <person name="Jogler M."/>
            <person name="Boedeker C."/>
            <person name="Pinto D."/>
            <person name="Vollmers J."/>
            <person name="Rivas-Marin E."/>
            <person name="Kohn T."/>
            <person name="Peeters S.H."/>
            <person name="Heuer A."/>
            <person name="Rast P."/>
            <person name="Oberbeckmann S."/>
            <person name="Bunk B."/>
            <person name="Jeske O."/>
            <person name="Meyerdierks A."/>
            <person name="Storesund J.E."/>
            <person name="Kallscheuer N."/>
            <person name="Luecker S."/>
            <person name="Lage O.M."/>
            <person name="Pohl T."/>
            <person name="Merkel B.J."/>
            <person name="Hornburger P."/>
            <person name="Mueller R.-W."/>
            <person name="Bruemmer F."/>
            <person name="Labrenz M."/>
            <person name="Spormann A.M."/>
            <person name="Op Den Camp H."/>
            <person name="Overmann J."/>
            <person name="Amann R."/>
            <person name="Jetten M.S.M."/>
            <person name="Mascher T."/>
            <person name="Medema M.H."/>
            <person name="Devos D.P."/>
            <person name="Kaster A.-K."/>
            <person name="Ovreas L."/>
            <person name="Rohde M."/>
            <person name="Galperin M.Y."/>
            <person name="Jogler C."/>
        </authorList>
    </citation>
    <scope>NUCLEOTIDE SEQUENCE [LARGE SCALE GENOMIC DNA]</scope>
    <source>
        <strain evidence="2 3">Pla100</strain>
    </source>
</reference>
<protein>
    <submittedName>
        <fullName evidence="2">Uncharacterized protein</fullName>
    </submittedName>
</protein>
<comment type="caution">
    <text evidence="2">The sequence shown here is derived from an EMBL/GenBank/DDBJ whole genome shotgun (WGS) entry which is preliminary data.</text>
</comment>
<evidence type="ECO:0000313" key="3">
    <source>
        <dbReference type="Proteomes" id="UP000316213"/>
    </source>
</evidence>
<evidence type="ECO:0000313" key="2">
    <source>
        <dbReference type="EMBL" id="TWT96218.1"/>
    </source>
</evidence>
<dbReference type="OrthoDB" id="286543at2"/>
<dbReference type="Proteomes" id="UP000316213">
    <property type="component" value="Unassembled WGS sequence"/>
</dbReference>
<dbReference type="PROSITE" id="PS51257">
    <property type="entry name" value="PROKAR_LIPOPROTEIN"/>
    <property type="match status" value="1"/>
</dbReference>
<gene>
    <name evidence="2" type="ORF">Pla100_26940</name>
</gene>
<dbReference type="RefSeq" id="WP_146578174.1">
    <property type="nucleotide sequence ID" value="NZ_SJPM01000005.1"/>
</dbReference>
<organism evidence="2 3">
    <name type="scientific">Neorhodopirellula pilleata</name>
    <dbReference type="NCBI Taxonomy" id="2714738"/>
    <lineage>
        <taxon>Bacteria</taxon>
        <taxon>Pseudomonadati</taxon>
        <taxon>Planctomycetota</taxon>
        <taxon>Planctomycetia</taxon>
        <taxon>Pirellulales</taxon>
        <taxon>Pirellulaceae</taxon>
        <taxon>Neorhodopirellula</taxon>
    </lineage>
</organism>
<keyword evidence="3" id="KW-1185">Reference proteome</keyword>
<feature type="compositionally biased region" description="Acidic residues" evidence="1">
    <location>
        <begin position="122"/>
        <end position="132"/>
    </location>
</feature>
<dbReference type="EMBL" id="SJPM01000005">
    <property type="protein sequence ID" value="TWT96218.1"/>
    <property type="molecule type" value="Genomic_DNA"/>
</dbReference>
<feature type="region of interest" description="Disordered" evidence="1">
    <location>
        <begin position="30"/>
        <end position="142"/>
    </location>
</feature>
<evidence type="ECO:0000256" key="1">
    <source>
        <dbReference type="SAM" id="MobiDB-lite"/>
    </source>
</evidence>
<sequence>MKMTLTTIALTFGLALVGCNDDAYEDSLYDEQPDVVLDDGTQYDPAPDYDGAMTDPTEDRYEVAKPPMDEPTGPSAEVTGDTEDLFADPPADSSDPEPGMAIETDAAEPNAAEDSTQAPSTSEEDSIEEDSTENPRVIDEVE</sequence>
<name>A0A5C6AA81_9BACT</name>
<dbReference type="AlphaFoldDB" id="A0A5C6AA81"/>
<proteinExistence type="predicted"/>
<accession>A0A5C6AA81</accession>